<dbReference type="InterPro" id="IPR036611">
    <property type="entry name" value="Trigger_fac_ribosome-bd_sf"/>
</dbReference>
<keyword evidence="4" id="KW-0697">Rotamase</keyword>
<evidence type="ECO:0000259" key="8">
    <source>
        <dbReference type="Pfam" id="PF05697"/>
    </source>
</evidence>
<dbReference type="SUPFAM" id="SSF54534">
    <property type="entry name" value="FKBP-like"/>
    <property type="match status" value="1"/>
</dbReference>
<dbReference type="InterPro" id="IPR008880">
    <property type="entry name" value="Trigger_fac_C"/>
</dbReference>
<evidence type="ECO:0000259" key="7">
    <source>
        <dbReference type="Pfam" id="PF00254"/>
    </source>
</evidence>
<dbReference type="Pfam" id="PF05697">
    <property type="entry name" value="Trigger_N"/>
    <property type="match status" value="1"/>
</dbReference>
<keyword evidence="6" id="KW-0413">Isomerase</keyword>
<feature type="domain" description="PPIase FKBP-type" evidence="7">
    <location>
        <begin position="149"/>
        <end position="231"/>
    </location>
</feature>
<dbReference type="Gene3D" id="3.10.50.40">
    <property type="match status" value="1"/>
</dbReference>
<dbReference type="SUPFAM" id="SSF109998">
    <property type="entry name" value="Triger factor/SurA peptide-binding domain-like"/>
    <property type="match status" value="1"/>
</dbReference>
<dbReference type="GO" id="GO:0015031">
    <property type="term" value="P:protein transport"/>
    <property type="evidence" value="ECO:0007669"/>
    <property type="project" value="InterPro"/>
</dbReference>
<protein>
    <recommendedName>
        <fullName evidence="3">peptidylprolyl isomerase</fullName>
        <ecNumber evidence="3">5.2.1.8</ecNumber>
    </recommendedName>
</protein>
<dbReference type="GO" id="GO:0044183">
    <property type="term" value="F:protein folding chaperone"/>
    <property type="evidence" value="ECO:0007669"/>
    <property type="project" value="TreeGrafter"/>
</dbReference>
<dbReference type="GO" id="GO:0043022">
    <property type="term" value="F:ribosome binding"/>
    <property type="evidence" value="ECO:0007669"/>
    <property type="project" value="TreeGrafter"/>
</dbReference>
<dbReference type="InterPro" id="IPR027304">
    <property type="entry name" value="Trigger_fact/SurA_dom_sf"/>
</dbReference>
<dbReference type="EMBL" id="UINC01068330">
    <property type="protein sequence ID" value="SVC00885.1"/>
    <property type="molecule type" value="Genomic_DNA"/>
</dbReference>
<dbReference type="InterPro" id="IPR008881">
    <property type="entry name" value="Trigger_fac_ribosome-bd_bac"/>
</dbReference>
<feature type="domain" description="Trigger factor C-terminal" evidence="9">
    <location>
        <begin position="257"/>
        <end position="418"/>
    </location>
</feature>
<evidence type="ECO:0000256" key="3">
    <source>
        <dbReference type="ARBA" id="ARBA00013194"/>
    </source>
</evidence>
<evidence type="ECO:0000256" key="4">
    <source>
        <dbReference type="ARBA" id="ARBA00023110"/>
    </source>
</evidence>
<dbReference type="NCBIfam" id="TIGR00115">
    <property type="entry name" value="tig"/>
    <property type="match status" value="1"/>
</dbReference>
<dbReference type="PANTHER" id="PTHR30560">
    <property type="entry name" value="TRIGGER FACTOR CHAPERONE AND PEPTIDYL-PROLYL CIS/TRANS ISOMERASE"/>
    <property type="match status" value="1"/>
</dbReference>
<dbReference type="PIRSF" id="PIRSF003095">
    <property type="entry name" value="Trigger_factor"/>
    <property type="match status" value="1"/>
</dbReference>
<evidence type="ECO:0000313" key="10">
    <source>
        <dbReference type="EMBL" id="SVC00885.1"/>
    </source>
</evidence>
<sequence length="437" mass="49783">SCKKKIKFDIAYKDYQAKVQSSYLTLARQVKVPGFRPGKAPMSMLEKRFGPNVKKEVMTQLVSERLAEVIEEKGFRSVSPPKILEVEAEEGTDISVSASVEIVPDFKINDYSKVEIPIEITRVTDEDVNQAINYQRERQGTKVQVLDRPVEDKDFVKLDFNGTLNGEAFEGGKGSDHIVQIGSEYLLKDMGNQLIGMSVDEEKDIPVQIPENYSSNKSIAGKEVIFHVSLKGIQKNQLPELNDDFAKNIEPKDKFASLEDMKLQIRSQLEEHARGDAHREAKKIVAKKITEMNPIEVPEGLVEEQIKHMVVQALKKEQQAKNQTESINEEEIHVTDSQKKEHRENAIQLLQQELVLDQLASNLNIKIDESELNAEVNNMVRMLGETNAHKMKKQWEQNGVLARLQSRIKRDKTLDAVMKEVQIKEEVVDRKEDIDNN</sequence>
<evidence type="ECO:0000256" key="2">
    <source>
        <dbReference type="ARBA" id="ARBA00005464"/>
    </source>
</evidence>
<dbReference type="SUPFAM" id="SSF102735">
    <property type="entry name" value="Trigger factor ribosome-binding domain"/>
    <property type="match status" value="1"/>
</dbReference>
<dbReference type="PANTHER" id="PTHR30560:SF3">
    <property type="entry name" value="TRIGGER FACTOR-LIKE PROTEIN TIG, CHLOROPLASTIC"/>
    <property type="match status" value="1"/>
</dbReference>
<dbReference type="EC" id="5.2.1.8" evidence="3"/>
<dbReference type="InterPro" id="IPR001179">
    <property type="entry name" value="PPIase_FKBP_dom"/>
</dbReference>
<feature type="domain" description="Trigger factor ribosome-binding bacterial" evidence="8">
    <location>
        <begin position="2"/>
        <end position="133"/>
    </location>
</feature>
<keyword evidence="5" id="KW-0143">Chaperone</keyword>
<dbReference type="GO" id="GO:0051083">
    <property type="term" value="P:'de novo' cotranslational protein folding"/>
    <property type="evidence" value="ECO:0007669"/>
    <property type="project" value="TreeGrafter"/>
</dbReference>
<evidence type="ECO:0000259" key="9">
    <source>
        <dbReference type="Pfam" id="PF05698"/>
    </source>
</evidence>
<evidence type="ECO:0000256" key="1">
    <source>
        <dbReference type="ARBA" id="ARBA00000971"/>
    </source>
</evidence>
<gene>
    <name evidence="10" type="ORF">METZ01_LOCUS253739</name>
</gene>
<dbReference type="GO" id="GO:0043335">
    <property type="term" value="P:protein unfolding"/>
    <property type="evidence" value="ECO:0007669"/>
    <property type="project" value="TreeGrafter"/>
</dbReference>
<feature type="non-terminal residue" evidence="10">
    <location>
        <position position="1"/>
    </location>
</feature>
<evidence type="ECO:0000256" key="5">
    <source>
        <dbReference type="ARBA" id="ARBA00023186"/>
    </source>
</evidence>
<dbReference type="InterPro" id="IPR037041">
    <property type="entry name" value="Trigger_fac_C_sf"/>
</dbReference>
<evidence type="ECO:0000256" key="6">
    <source>
        <dbReference type="ARBA" id="ARBA00023235"/>
    </source>
</evidence>
<accession>A0A382INE6</accession>
<dbReference type="GO" id="GO:0003755">
    <property type="term" value="F:peptidyl-prolyl cis-trans isomerase activity"/>
    <property type="evidence" value="ECO:0007669"/>
    <property type="project" value="UniProtKB-KW"/>
</dbReference>
<reference evidence="10" key="1">
    <citation type="submission" date="2018-05" db="EMBL/GenBank/DDBJ databases">
        <authorList>
            <person name="Lanie J.A."/>
            <person name="Ng W.-L."/>
            <person name="Kazmierczak K.M."/>
            <person name="Andrzejewski T.M."/>
            <person name="Davidsen T.M."/>
            <person name="Wayne K.J."/>
            <person name="Tettelin H."/>
            <person name="Glass J.I."/>
            <person name="Rusch D."/>
            <person name="Podicherti R."/>
            <person name="Tsui H.-C.T."/>
            <person name="Winkler M.E."/>
        </authorList>
    </citation>
    <scope>NUCLEOTIDE SEQUENCE</scope>
</reference>
<dbReference type="Gene3D" id="3.30.70.1050">
    <property type="entry name" value="Trigger factor ribosome-binding domain"/>
    <property type="match status" value="1"/>
</dbReference>
<dbReference type="InterPro" id="IPR046357">
    <property type="entry name" value="PPIase_dom_sf"/>
</dbReference>
<dbReference type="HAMAP" id="MF_00303">
    <property type="entry name" value="Trigger_factor_Tig"/>
    <property type="match status" value="1"/>
</dbReference>
<dbReference type="Gene3D" id="1.10.3120.10">
    <property type="entry name" value="Trigger factor, C-terminal domain"/>
    <property type="match status" value="1"/>
</dbReference>
<comment type="catalytic activity">
    <reaction evidence="1">
        <text>[protein]-peptidylproline (omega=180) = [protein]-peptidylproline (omega=0)</text>
        <dbReference type="Rhea" id="RHEA:16237"/>
        <dbReference type="Rhea" id="RHEA-COMP:10747"/>
        <dbReference type="Rhea" id="RHEA-COMP:10748"/>
        <dbReference type="ChEBI" id="CHEBI:83833"/>
        <dbReference type="ChEBI" id="CHEBI:83834"/>
        <dbReference type="EC" id="5.2.1.8"/>
    </reaction>
</comment>
<dbReference type="InterPro" id="IPR005215">
    <property type="entry name" value="Trig_fac"/>
</dbReference>
<dbReference type="AlphaFoldDB" id="A0A382INE6"/>
<dbReference type="Pfam" id="PF00254">
    <property type="entry name" value="FKBP_C"/>
    <property type="match status" value="1"/>
</dbReference>
<dbReference type="Pfam" id="PF05698">
    <property type="entry name" value="Trigger_C"/>
    <property type="match status" value="1"/>
</dbReference>
<name>A0A382INE6_9ZZZZ</name>
<organism evidence="10">
    <name type="scientific">marine metagenome</name>
    <dbReference type="NCBI Taxonomy" id="408172"/>
    <lineage>
        <taxon>unclassified sequences</taxon>
        <taxon>metagenomes</taxon>
        <taxon>ecological metagenomes</taxon>
    </lineage>
</organism>
<proteinExistence type="inferred from homology"/>
<comment type="similarity">
    <text evidence="2">Belongs to the FKBP-type PPIase family. Tig subfamily.</text>
</comment>